<dbReference type="Pfam" id="PF02743">
    <property type="entry name" value="dCache_1"/>
    <property type="match status" value="1"/>
</dbReference>
<evidence type="ECO:0000256" key="6">
    <source>
        <dbReference type="ARBA" id="ARBA00023136"/>
    </source>
</evidence>
<dbReference type="InterPro" id="IPR003660">
    <property type="entry name" value="HAMP_dom"/>
</dbReference>
<evidence type="ECO:0000256" key="5">
    <source>
        <dbReference type="ARBA" id="ARBA00022989"/>
    </source>
</evidence>
<comment type="similarity">
    <text evidence="8">Belongs to the methyl-accepting chemotaxis (MCP) protein family.</text>
</comment>
<dbReference type="GO" id="GO:0005886">
    <property type="term" value="C:plasma membrane"/>
    <property type="evidence" value="ECO:0007669"/>
    <property type="project" value="UniProtKB-SubCell"/>
</dbReference>
<keyword evidence="6" id="KW-0472">Membrane</keyword>
<dbReference type="EMBL" id="CP002583">
    <property type="protein sequence ID" value="ADZ92616.1"/>
    <property type="molecule type" value="Genomic_DNA"/>
</dbReference>
<name>F2K4X3_MARM1</name>
<proteinExistence type="inferred from homology"/>
<keyword evidence="2" id="KW-1003">Cell membrane</keyword>
<protein>
    <submittedName>
        <fullName evidence="12">Methyl-accepting chemotaxis sensory transducer with Cache sensor</fullName>
    </submittedName>
</protein>
<dbReference type="PANTHER" id="PTHR32089">
    <property type="entry name" value="METHYL-ACCEPTING CHEMOTAXIS PROTEIN MCPB"/>
    <property type="match status" value="1"/>
</dbReference>
<dbReference type="InterPro" id="IPR004089">
    <property type="entry name" value="MCPsignal_dom"/>
</dbReference>
<dbReference type="Pfam" id="PF00672">
    <property type="entry name" value="HAMP"/>
    <property type="match status" value="1"/>
</dbReference>
<reference evidence="12 13" key="1">
    <citation type="journal article" date="2012" name="Stand. Genomic Sci.">
        <title>Complete genome sequence of the melanogenic marine bacterium Marinomonas mediterranea type strain (MMB-1(T)).</title>
        <authorList>
            <person name="Lucas-Elio P."/>
            <person name="Goodwin L."/>
            <person name="Woyke T."/>
            <person name="Pitluck S."/>
            <person name="Nolan M."/>
            <person name="Kyrpides N.C."/>
            <person name="Detter J.C."/>
            <person name="Copeland A."/>
            <person name="Teshima H."/>
            <person name="Bruce D."/>
            <person name="Detter C."/>
            <person name="Tapia R."/>
            <person name="Han S."/>
            <person name="Land M.L."/>
            <person name="Ivanova N."/>
            <person name="Mikhailova N."/>
            <person name="Johnston A.W."/>
            <person name="Sanchez-Amat A."/>
        </authorList>
    </citation>
    <scope>NUCLEOTIDE SEQUENCE [LARGE SCALE GENOMIC DNA]</scope>
    <source>
        <strain evidence="13">ATCC 700492 / JCM 21426 / NBRC 103028 / MMB-1</strain>
    </source>
</reference>
<dbReference type="Gene3D" id="3.30.450.20">
    <property type="entry name" value="PAS domain"/>
    <property type="match status" value="1"/>
</dbReference>
<evidence type="ECO:0000313" key="12">
    <source>
        <dbReference type="EMBL" id="ADZ92616.1"/>
    </source>
</evidence>
<gene>
    <name evidence="12" type="ordered locus">Marme_3400</name>
</gene>
<dbReference type="KEGG" id="mme:Marme_3400"/>
<dbReference type="CDD" id="cd11386">
    <property type="entry name" value="MCP_signal"/>
    <property type="match status" value="1"/>
</dbReference>
<evidence type="ECO:0000256" key="1">
    <source>
        <dbReference type="ARBA" id="ARBA00004651"/>
    </source>
</evidence>
<evidence type="ECO:0000259" key="11">
    <source>
        <dbReference type="PROSITE" id="PS50885"/>
    </source>
</evidence>
<dbReference type="Proteomes" id="UP000001062">
    <property type="component" value="Chromosome"/>
</dbReference>
<dbReference type="SMART" id="SM00283">
    <property type="entry name" value="MA"/>
    <property type="match status" value="1"/>
</dbReference>
<evidence type="ECO:0000256" key="2">
    <source>
        <dbReference type="ARBA" id="ARBA00022475"/>
    </source>
</evidence>
<dbReference type="FunFam" id="1.10.287.950:FF:000001">
    <property type="entry name" value="Methyl-accepting chemotaxis sensory transducer"/>
    <property type="match status" value="1"/>
</dbReference>
<keyword evidence="3" id="KW-0145">Chemotaxis</keyword>
<feature type="domain" description="Methyl-accepting transducer" evidence="10">
    <location>
        <begin position="382"/>
        <end position="618"/>
    </location>
</feature>
<keyword evidence="7 9" id="KW-0807">Transducer</keyword>
<keyword evidence="5" id="KW-1133">Transmembrane helix</keyword>
<dbReference type="GO" id="GO:0007165">
    <property type="term" value="P:signal transduction"/>
    <property type="evidence" value="ECO:0007669"/>
    <property type="project" value="UniProtKB-KW"/>
</dbReference>
<dbReference type="InterPro" id="IPR033479">
    <property type="entry name" value="dCache_1"/>
</dbReference>
<dbReference type="HOGENOM" id="CLU_000445_107_19_6"/>
<dbReference type="GO" id="GO:0006935">
    <property type="term" value="P:chemotaxis"/>
    <property type="evidence" value="ECO:0007669"/>
    <property type="project" value="UniProtKB-KW"/>
</dbReference>
<organism evidence="12 13">
    <name type="scientific">Marinomonas mediterranea (strain ATCC 700492 / JCM 21426 / NBRC 103028 / MMB-1)</name>
    <dbReference type="NCBI Taxonomy" id="717774"/>
    <lineage>
        <taxon>Bacteria</taxon>
        <taxon>Pseudomonadati</taxon>
        <taxon>Pseudomonadota</taxon>
        <taxon>Gammaproteobacteria</taxon>
        <taxon>Oceanospirillales</taxon>
        <taxon>Oceanospirillaceae</taxon>
        <taxon>Marinomonas</taxon>
    </lineage>
</organism>
<evidence type="ECO:0000256" key="4">
    <source>
        <dbReference type="ARBA" id="ARBA00022692"/>
    </source>
</evidence>
<evidence type="ECO:0000313" key="13">
    <source>
        <dbReference type="Proteomes" id="UP000001062"/>
    </source>
</evidence>
<dbReference type="STRING" id="717774.Marme_3400"/>
<feature type="domain" description="HAMP" evidence="11">
    <location>
        <begin position="323"/>
        <end position="377"/>
    </location>
</feature>
<dbReference type="CDD" id="cd12912">
    <property type="entry name" value="PDC2_MCP_like"/>
    <property type="match status" value="1"/>
</dbReference>
<evidence type="ECO:0000256" key="7">
    <source>
        <dbReference type="ARBA" id="ARBA00023224"/>
    </source>
</evidence>
<dbReference type="PANTHER" id="PTHR32089:SF112">
    <property type="entry name" value="LYSOZYME-LIKE PROTEIN-RELATED"/>
    <property type="match status" value="1"/>
</dbReference>
<keyword evidence="4" id="KW-0812">Transmembrane</keyword>
<dbReference type="RefSeq" id="WP_013662518.1">
    <property type="nucleotide sequence ID" value="NC_015276.1"/>
</dbReference>
<dbReference type="PROSITE" id="PS50885">
    <property type="entry name" value="HAMP"/>
    <property type="match status" value="1"/>
</dbReference>
<dbReference type="Gene3D" id="1.10.287.950">
    <property type="entry name" value="Methyl-accepting chemotaxis protein"/>
    <property type="match status" value="1"/>
</dbReference>
<evidence type="ECO:0000256" key="9">
    <source>
        <dbReference type="PROSITE-ProRule" id="PRU00284"/>
    </source>
</evidence>
<evidence type="ECO:0000256" key="3">
    <source>
        <dbReference type="ARBA" id="ARBA00022500"/>
    </source>
</evidence>
<dbReference type="CDD" id="cd06225">
    <property type="entry name" value="HAMP"/>
    <property type="match status" value="1"/>
</dbReference>
<accession>F2K4X3</accession>
<dbReference type="PROSITE" id="PS50111">
    <property type="entry name" value="CHEMOTAXIS_TRANSDUC_2"/>
    <property type="match status" value="1"/>
</dbReference>
<dbReference type="PATRIC" id="fig|717774.3.peg.3501"/>
<sequence length="655" mass="71262" precursor="true">MKIKSKLLIAFSVATLLPVALVTIITAVLSSNQALEDFSENSNQTLAAVEKSFDQFIDDIRHVVGYLSESDNVTAANAAPLTTYYETSGKAPSAVSQKVGGREAALFNMFEDLGKNNPNYVYVYMGDKDGGYMEWPGTYGYSEWHPKNEPWYDIAVKNAGKTVLREAYYWEPDDAVYVSAVRSYNKGNQLGGVVAIDFSIKTLTEMARQTKLGKEGSLMVIEDGGTILVDALHPENNFKAVNSLSGEAYQKIANTSSGLVRFSLEGKDYAANVYTSPTLKWKFVGLVPTSEIYAGSIELIKTTILVSSVLLIAFILLSFFIAKRLITPIESVSGHLRVIAEGEGDLTAKIDTDSNDETGVLSNWFNQFIEATRKLIQDIKHSSIEIDDTAAKTAEKAHDVARSTGDQLQSIELISAAGQQMVLAANEAAENCVHTAKFSEQGLETTVAGKKLIQTNADGVTRLGSRLEESNRIISDLEKETGNINQILSTIQDIAEQTNLLALNAAIEAARAGEQGRGFAVVADEVRSLAQRTQESTEQIGGILTQLSSKTSQASRSMIESLNESENATGLSMEALNAFNKIEEVVKQMKDMTMQTAASAEEQRAVTEDVNANITNISDSAHHISSISDEVATLCKQQDSLSKHLFAMVTRFKTE</sequence>
<evidence type="ECO:0000259" key="10">
    <source>
        <dbReference type="PROSITE" id="PS50111"/>
    </source>
</evidence>
<dbReference type="SUPFAM" id="SSF58104">
    <property type="entry name" value="Methyl-accepting chemotaxis protein (MCP) signaling domain"/>
    <property type="match status" value="1"/>
</dbReference>
<comment type="subcellular location">
    <subcellularLocation>
        <location evidence="1">Cell membrane</location>
        <topology evidence="1">Multi-pass membrane protein</topology>
    </subcellularLocation>
</comment>
<dbReference type="AlphaFoldDB" id="F2K4X3"/>
<dbReference type="OrthoDB" id="9760371at2"/>
<evidence type="ECO:0000256" key="8">
    <source>
        <dbReference type="ARBA" id="ARBA00029447"/>
    </source>
</evidence>
<dbReference type="Pfam" id="PF00015">
    <property type="entry name" value="MCPsignal"/>
    <property type="match status" value="1"/>
</dbReference>
<keyword evidence="13" id="KW-1185">Reference proteome</keyword>
<dbReference type="eggNOG" id="COG0840">
    <property type="taxonomic scope" value="Bacteria"/>
</dbReference>
<dbReference type="SMART" id="SM00304">
    <property type="entry name" value="HAMP"/>
    <property type="match status" value="1"/>
</dbReference>